<dbReference type="AlphaFoldDB" id="A0A9Q5N7G0"/>
<dbReference type="Proteomes" id="UP000757232">
    <property type="component" value="Unassembled WGS sequence"/>
</dbReference>
<dbReference type="OrthoDB" id="2884925at2759"/>
<feature type="domain" description="F-box" evidence="1">
    <location>
        <begin position="8"/>
        <end position="69"/>
    </location>
</feature>
<dbReference type="InterPro" id="IPR001810">
    <property type="entry name" value="F-box_dom"/>
</dbReference>
<dbReference type="SUPFAM" id="SSF81383">
    <property type="entry name" value="F-box domain"/>
    <property type="match status" value="1"/>
</dbReference>
<sequence length="288" mass="32537">MHSKESAMDRLPFEILSDIFLRAILHHFDLKSAPASAEFINGPLRISHVCRIWREIAVNDGRLWSHLTLGGWTGYRREIRKPIFDTWLARSKEAHLITGLCLIFRFKITTNSTTSYINWTASAPDAAVPSKLTFVGECLKKSAIVSCLNFLKAAIFLEEFTIYFDKVPSLPTSPSNDDCQFATGLRRLKLNYTRDILDNVNLPSLEVLSCDSYAEAKVGSEVLVDFFRRSRPPLTYLSLKRDSGHEDIVIPILRMLPTLNHLSAVTPMPKPRSDPRCLLTSSDAHGFL</sequence>
<gene>
    <name evidence="2" type="ORF">A7U60_g6322</name>
</gene>
<evidence type="ECO:0000313" key="3">
    <source>
        <dbReference type="Proteomes" id="UP000757232"/>
    </source>
</evidence>
<protein>
    <recommendedName>
        <fullName evidence="1">F-box domain-containing protein</fullName>
    </recommendedName>
</protein>
<dbReference type="Pfam" id="PF12937">
    <property type="entry name" value="F-box-like"/>
    <property type="match status" value="1"/>
</dbReference>
<dbReference type="InterPro" id="IPR036047">
    <property type="entry name" value="F-box-like_dom_sf"/>
</dbReference>
<comment type="caution">
    <text evidence="2">The sequence shown here is derived from an EMBL/GenBank/DDBJ whole genome shotgun (WGS) entry which is preliminary data.</text>
</comment>
<dbReference type="EMBL" id="LNZH02000200">
    <property type="protein sequence ID" value="OCB86643.1"/>
    <property type="molecule type" value="Genomic_DNA"/>
</dbReference>
<proteinExistence type="predicted"/>
<organism evidence="2 3">
    <name type="scientific">Sanghuangporus baumii</name>
    <name type="common">Phellinus baumii</name>
    <dbReference type="NCBI Taxonomy" id="108892"/>
    <lineage>
        <taxon>Eukaryota</taxon>
        <taxon>Fungi</taxon>
        <taxon>Dikarya</taxon>
        <taxon>Basidiomycota</taxon>
        <taxon>Agaricomycotina</taxon>
        <taxon>Agaricomycetes</taxon>
        <taxon>Hymenochaetales</taxon>
        <taxon>Hymenochaetaceae</taxon>
        <taxon>Sanghuangporus</taxon>
    </lineage>
</organism>
<accession>A0A9Q5N7G0</accession>
<evidence type="ECO:0000259" key="1">
    <source>
        <dbReference type="Pfam" id="PF12937"/>
    </source>
</evidence>
<evidence type="ECO:0000313" key="2">
    <source>
        <dbReference type="EMBL" id="OCB86643.1"/>
    </source>
</evidence>
<reference evidence="2" key="1">
    <citation type="submission" date="2016-06" db="EMBL/GenBank/DDBJ databases">
        <title>Draft Genome sequence of the fungus Inonotus baumii.</title>
        <authorList>
            <person name="Zhu H."/>
            <person name="Lin W."/>
        </authorList>
    </citation>
    <scope>NUCLEOTIDE SEQUENCE</scope>
    <source>
        <strain evidence="2">821</strain>
    </source>
</reference>
<name>A0A9Q5N7G0_SANBA</name>
<keyword evidence="3" id="KW-1185">Reference proteome</keyword>
<dbReference type="Gene3D" id="1.20.1280.50">
    <property type="match status" value="1"/>
</dbReference>